<comment type="similarity">
    <text evidence="1">Belongs to the Gfo/Idh/MocA family.</text>
</comment>
<evidence type="ECO:0000256" key="1">
    <source>
        <dbReference type="ARBA" id="ARBA00010928"/>
    </source>
</evidence>
<dbReference type="InterPro" id="IPR000683">
    <property type="entry name" value="Gfo/Idh/MocA-like_OxRdtase_N"/>
</dbReference>
<evidence type="ECO:0000256" key="2">
    <source>
        <dbReference type="ARBA" id="ARBA00023002"/>
    </source>
</evidence>
<name>A0A6J7JG90_9ZZZZ</name>
<feature type="domain" description="GFO/IDH/MocA-like oxidoreductase" evidence="4">
    <location>
        <begin position="141"/>
        <end position="257"/>
    </location>
</feature>
<organism evidence="5">
    <name type="scientific">freshwater metagenome</name>
    <dbReference type="NCBI Taxonomy" id="449393"/>
    <lineage>
        <taxon>unclassified sequences</taxon>
        <taxon>metagenomes</taxon>
        <taxon>ecological metagenomes</taxon>
    </lineage>
</organism>
<dbReference type="EMBL" id="CAFBND010000036">
    <property type="protein sequence ID" value="CAB4941272.1"/>
    <property type="molecule type" value="Genomic_DNA"/>
</dbReference>
<dbReference type="InterPro" id="IPR055170">
    <property type="entry name" value="GFO_IDH_MocA-like_dom"/>
</dbReference>
<dbReference type="PANTHER" id="PTHR22604:SF105">
    <property type="entry name" value="TRANS-1,2-DIHYDROBENZENE-1,2-DIOL DEHYDROGENASE"/>
    <property type="match status" value="1"/>
</dbReference>
<dbReference type="Pfam" id="PF01408">
    <property type="entry name" value="GFO_IDH_MocA"/>
    <property type="match status" value="1"/>
</dbReference>
<dbReference type="InterPro" id="IPR050984">
    <property type="entry name" value="Gfo/Idh/MocA_domain"/>
</dbReference>
<dbReference type="AlphaFoldDB" id="A0A6J7JG90"/>
<reference evidence="5" key="1">
    <citation type="submission" date="2020-05" db="EMBL/GenBank/DDBJ databases">
        <authorList>
            <person name="Chiriac C."/>
            <person name="Salcher M."/>
            <person name="Ghai R."/>
            <person name="Kavagutti S V."/>
        </authorList>
    </citation>
    <scope>NUCLEOTIDE SEQUENCE</scope>
</reference>
<evidence type="ECO:0000313" key="6">
    <source>
        <dbReference type="EMBL" id="CAB5040551.1"/>
    </source>
</evidence>
<sequence>MGDMGDMGGISATIRWGILGAGDIASAFCGDLVHAPGHSVVAVGARVPGASDAFADRWGIERRHGSYVDLVEDPDVDVVYVATPHPFHHDVAMLAIEAGKAVLVEKPFTMDATQARALVTASRARGTFLMEAMWTRFLPSFVAIREVIASGRLGELVLVTAELGQWFPHDVEHRLFNGELGGGALLDLGIYPVSFASMVLGSPTRITAVSDPTTTGVDAQTSMILSDDAGRHAVITTTLRATTPSLALISGTEARIEIEGNFYNASAFSIIGRDGSVERVAAPRVGHGLWYEAAEVGRCLRAGLTESPVMPLMESISIMETLDEVRRHIGLTYPGLAR</sequence>
<keyword evidence="2" id="KW-0560">Oxidoreductase</keyword>
<dbReference type="SUPFAM" id="SSF55347">
    <property type="entry name" value="Glyceraldehyde-3-phosphate dehydrogenase-like, C-terminal domain"/>
    <property type="match status" value="1"/>
</dbReference>
<dbReference type="Pfam" id="PF22725">
    <property type="entry name" value="GFO_IDH_MocA_C3"/>
    <property type="match status" value="1"/>
</dbReference>
<gene>
    <name evidence="5" type="ORF">UFOPK3752_01082</name>
    <name evidence="6" type="ORF">UFOPK4150_02354</name>
</gene>
<dbReference type="SUPFAM" id="SSF51735">
    <property type="entry name" value="NAD(P)-binding Rossmann-fold domains"/>
    <property type="match status" value="1"/>
</dbReference>
<protein>
    <submittedName>
        <fullName evidence="5">Unannotated protein</fullName>
    </submittedName>
</protein>
<feature type="domain" description="Gfo/Idh/MocA-like oxidoreductase N-terminal" evidence="3">
    <location>
        <begin position="14"/>
        <end position="130"/>
    </location>
</feature>
<dbReference type="EMBL" id="CAFBPU010000081">
    <property type="protein sequence ID" value="CAB5040551.1"/>
    <property type="molecule type" value="Genomic_DNA"/>
</dbReference>
<dbReference type="GO" id="GO:0000166">
    <property type="term" value="F:nucleotide binding"/>
    <property type="evidence" value="ECO:0007669"/>
    <property type="project" value="InterPro"/>
</dbReference>
<evidence type="ECO:0000313" key="5">
    <source>
        <dbReference type="EMBL" id="CAB4941272.1"/>
    </source>
</evidence>
<proteinExistence type="inferred from homology"/>
<dbReference type="GO" id="GO:0016491">
    <property type="term" value="F:oxidoreductase activity"/>
    <property type="evidence" value="ECO:0007669"/>
    <property type="project" value="UniProtKB-KW"/>
</dbReference>
<dbReference type="Gene3D" id="3.40.50.720">
    <property type="entry name" value="NAD(P)-binding Rossmann-like Domain"/>
    <property type="match status" value="1"/>
</dbReference>
<dbReference type="PANTHER" id="PTHR22604">
    <property type="entry name" value="OXIDOREDUCTASES"/>
    <property type="match status" value="1"/>
</dbReference>
<evidence type="ECO:0000259" key="4">
    <source>
        <dbReference type="Pfam" id="PF22725"/>
    </source>
</evidence>
<dbReference type="InterPro" id="IPR036291">
    <property type="entry name" value="NAD(P)-bd_dom_sf"/>
</dbReference>
<dbReference type="Gene3D" id="3.30.360.10">
    <property type="entry name" value="Dihydrodipicolinate Reductase, domain 2"/>
    <property type="match status" value="1"/>
</dbReference>
<accession>A0A6J7JG90</accession>
<evidence type="ECO:0000259" key="3">
    <source>
        <dbReference type="Pfam" id="PF01408"/>
    </source>
</evidence>